<evidence type="ECO:0000256" key="2">
    <source>
        <dbReference type="ARBA" id="ARBA00006411"/>
    </source>
</evidence>
<evidence type="ECO:0000256" key="3">
    <source>
        <dbReference type="ARBA" id="ARBA00022490"/>
    </source>
</evidence>
<dbReference type="AlphaFoldDB" id="A0A849C7L8"/>
<dbReference type="EMBL" id="JABELX010000006">
    <property type="protein sequence ID" value="NNH71867.1"/>
    <property type="molecule type" value="Genomic_DNA"/>
</dbReference>
<name>A0A849C7L8_9NOCA</name>
<accession>A0A849C7L8</accession>
<reference evidence="5 6" key="1">
    <citation type="submission" date="2020-05" db="EMBL/GenBank/DDBJ databases">
        <title>MicrobeNet Type strains.</title>
        <authorList>
            <person name="Nicholson A.C."/>
        </authorList>
    </citation>
    <scope>NUCLEOTIDE SEQUENCE [LARGE SCALE GENOMIC DNA]</scope>
    <source>
        <strain evidence="5 6">JCM 3224</strain>
    </source>
</reference>
<comment type="caution">
    <text evidence="5">The sequence shown here is derived from an EMBL/GenBank/DDBJ whole genome shotgun (WGS) entry which is preliminary data.</text>
</comment>
<dbReference type="InterPro" id="IPR025734">
    <property type="entry name" value="EspG"/>
</dbReference>
<sequence length="264" mass="29548">MTVAGTGRTWRFTDLEFVVAWEPQRERTVPRPFVFTSRTDSYDDLLREMNETREHLRDRLGTTFDDVLETVAHPDIRIVVHGNADDDRANPESVIRLLAVRRRDSGYLLRQLPGETVWHGGGYIVTECDALALGPVVVEALPDASPGRAGHIAMPRAGDDQDHYTRRSIAHELTEDRDRERAESFVRAVTTGSGIIEIAQGGSRFGPRGVMVRRLRWRDVADDGRYAITGDDPPIAIGVDVKRLTALVNTEVAEVVQAIKDERV</sequence>
<dbReference type="RefSeq" id="WP_067519403.1">
    <property type="nucleotide sequence ID" value="NZ_JABELX010000006.1"/>
</dbReference>
<evidence type="ECO:0000256" key="1">
    <source>
        <dbReference type="ARBA" id="ARBA00004496"/>
    </source>
</evidence>
<evidence type="ECO:0000313" key="6">
    <source>
        <dbReference type="Proteomes" id="UP000586827"/>
    </source>
</evidence>
<evidence type="ECO:0000256" key="4">
    <source>
        <dbReference type="ARBA" id="ARBA00023186"/>
    </source>
</evidence>
<dbReference type="Pfam" id="PF14011">
    <property type="entry name" value="ESX-1_EspG"/>
    <property type="match status" value="1"/>
</dbReference>
<comment type="subcellular location">
    <subcellularLocation>
        <location evidence="1">Cytoplasm</location>
    </subcellularLocation>
</comment>
<comment type="similarity">
    <text evidence="2">Belongs to the EspG family.</text>
</comment>
<evidence type="ECO:0000313" key="5">
    <source>
        <dbReference type="EMBL" id="NNH71867.1"/>
    </source>
</evidence>
<keyword evidence="3" id="KW-0963">Cytoplasm</keyword>
<dbReference type="Proteomes" id="UP000586827">
    <property type="component" value="Unassembled WGS sequence"/>
</dbReference>
<proteinExistence type="inferred from homology"/>
<keyword evidence="4" id="KW-0143">Chaperone</keyword>
<organism evidence="5 6">
    <name type="scientific">Nocardia uniformis</name>
    <dbReference type="NCBI Taxonomy" id="53432"/>
    <lineage>
        <taxon>Bacteria</taxon>
        <taxon>Bacillati</taxon>
        <taxon>Actinomycetota</taxon>
        <taxon>Actinomycetes</taxon>
        <taxon>Mycobacteriales</taxon>
        <taxon>Nocardiaceae</taxon>
        <taxon>Nocardia</taxon>
    </lineage>
</organism>
<protein>
    <submittedName>
        <fullName evidence="5">ESX secretion-associated protein EspG</fullName>
    </submittedName>
</protein>
<gene>
    <name evidence="5" type="ORF">HLB23_18730</name>
</gene>
<keyword evidence="6" id="KW-1185">Reference proteome</keyword>